<gene>
    <name evidence="1" type="ORF">BPAG_LOCUS5989</name>
</gene>
<evidence type="ECO:0000313" key="2">
    <source>
        <dbReference type="Proteomes" id="UP000278627"/>
    </source>
</evidence>
<keyword evidence="2" id="KW-1185">Reference proteome</keyword>
<protein>
    <submittedName>
        <fullName evidence="3">Structural protein</fullName>
    </submittedName>
</protein>
<dbReference type="WBParaSite" id="BPAG_0000602701-mRNA-1">
    <property type="protein sequence ID" value="BPAG_0000602701-mRNA-1"/>
    <property type="gene ID" value="BPAG_0000602701"/>
</dbReference>
<dbReference type="Proteomes" id="UP000278627">
    <property type="component" value="Unassembled WGS sequence"/>
</dbReference>
<reference evidence="3" key="1">
    <citation type="submission" date="2017-02" db="UniProtKB">
        <authorList>
            <consortium name="WormBaseParasite"/>
        </authorList>
    </citation>
    <scope>IDENTIFICATION</scope>
</reference>
<sequence>MGSKFPEVWADDEQMSGLMSMIKARDVNPNDYDRKIEFWSDMIAKSCDSERNAIFTIDILKRRFRRGDQLPGSLNVIIQHMLDFFFFFSTGEITTLDDYKTRNQNWLQRGYKSFMGSL</sequence>
<accession>A0A0N4TCT9</accession>
<dbReference type="STRING" id="6280.A0A0N4TCT9"/>
<reference evidence="1 2" key="2">
    <citation type="submission" date="2018-11" db="EMBL/GenBank/DDBJ databases">
        <authorList>
            <consortium name="Pathogen Informatics"/>
        </authorList>
    </citation>
    <scope>NUCLEOTIDE SEQUENCE [LARGE SCALE GENOMIC DNA]</scope>
</reference>
<name>A0A0N4TCT9_BRUPA</name>
<dbReference type="Pfam" id="PF25880">
    <property type="entry name" value="WHD_CHMP7_1st"/>
    <property type="match status" value="1"/>
</dbReference>
<evidence type="ECO:0000313" key="1">
    <source>
        <dbReference type="EMBL" id="VDN87175.1"/>
    </source>
</evidence>
<organism evidence="3">
    <name type="scientific">Brugia pahangi</name>
    <name type="common">Filarial nematode worm</name>
    <dbReference type="NCBI Taxonomy" id="6280"/>
    <lineage>
        <taxon>Eukaryota</taxon>
        <taxon>Metazoa</taxon>
        <taxon>Ecdysozoa</taxon>
        <taxon>Nematoda</taxon>
        <taxon>Chromadorea</taxon>
        <taxon>Rhabditida</taxon>
        <taxon>Spirurina</taxon>
        <taxon>Spiruromorpha</taxon>
        <taxon>Filarioidea</taxon>
        <taxon>Onchocercidae</taxon>
        <taxon>Brugia</taxon>
    </lineage>
</organism>
<proteinExistence type="predicted"/>
<evidence type="ECO:0000313" key="3">
    <source>
        <dbReference type="WBParaSite" id="BPAG_0000602701-mRNA-1"/>
    </source>
</evidence>
<dbReference type="AlphaFoldDB" id="A0A0N4TCT9"/>
<dbReference type="EMBL" id="UZAD01004913">
    <property type="protein sequence ID" value="VDN87175.1"/>
    <property type="molecule type" value="Genomic_DNA"/>
</dbReference>